<feature type="signal peptide" evidence="13">
    <location>
        <begin position="1"/>
        <end position="21"/>
    </location>
</feature>
<feature type="chain" id="PRO_5045680567" description="beta-lactamase" evidence="13">
    <location>
        <begin position="22"/>
        <end position="290"/>
    </location>
</feature>
<dbReference type="PROSITE" id="PS00743">
    <property type="entry name" value="BETA_LACTAMASE_B_1"/>
    <property type="match status" value="1"/>
</dbReference>
<dbReference type="InterPro" id="IPR036866">
    <property type="entry name" value="RibonucZ/Hydroxyglut_hydro"/>
</dbReference>
<name>A0ABT0MIU0_9GAMM</name>
<keyword evidence="10" id="KW-0862">Zinc</keyword>
<evidence type="ECO:0000256" key="3">
    <source>
        <dbReference type="ARBA" id="ARBA00004418"/>
    </source>
</evidence>
<evidence type="ECO:0000256" key="1">
    <source>
        <dbReference type="ARBA" id="ARBA00001526"/>
    </source>
</evidence>
<protein>
    <recommendedName>
        <fullName evidence="5">beta-lactamase</fullName>
        <ecNumber evidence="5">3.5.2.6</ecNumber>
    </recommendedName>
</protein>
<evidence type="ECO:0000256" key="13">
    <source>
        <dbReference type="SAM" id="SignalP"/>
    </source>
</evidence>
<dbReference type="Proteomes" id="UP001431217">
    <property type="component" value="Unassembled WGS sequence"/>
</dbReference>
<gene>
    <name evidence="15" type="primary">bla</name>
    <name evidence="15" type="ORF">M2650_06060</name>
</gene>
<keyword evidence="11" id="KW-0046">Antibiotic resistance</keyword>
<keyword evidence="16" id="KW-1185">Reference proteome</keyword>
<comment type="caution">
    <text evidence="15">The sequence shown here is derived from an EMBL/GenBank/DDBJ whole genome shotgun (WGS) entry which is preliminary data.</text>
</comment>
<dbReference type="InterPro" id="IPR001018">
    <property type="entry name" value="Beta-lactamase_class-B_CS"/>
</dbReference>
<comment type="subcellular location">
    <subcellularLocation>
        <location evidence="3">Periplasm</location>
    </subcellularLocation>
</comment>
<evidence type="ECO:0000256" key="8">
    <source>
        <dbReference type="ARBA" id="ARBA00022764"/>
    </source>
</evidence>
<dbReference type="EC" id="3.5.2.6" evidence="5"/>
<dbReference type="PANTHER" id="PTHR42951">
    <property type="entry name" value="METALLO-BETA-LACTAMASE DOMAIN-CONTAINING"/>
    <property type="match status" value="1"/>
</dbReference>
<evidence type="ECO:0000256" key="4">
    <source>
        <dbReference type="ARBA" id="ARBA00005250"/>
    </source>
</evidence>
<dbReference type="SUPFAM" id="SSF56281">
    <property type="entry name" value="Metallo-hydrolase/oxidoreductase"/>
    <property type="match status" value="1"/>
</dbReference>
<proteinExistence type="inferred from homology"/>
<feature type="compositionally biased region" description="Low complexity" evidence="12">
    <location>
        <begin position="253"/>
        <end position="266"/>
    </location>
</feature>
<feature type="compositionally biased region" description="Basic and acidic residues" evidence="12">
    <location>
        <begin position="273"/>
        <end position="290"/>
    </location>
</feature>
<evidence type="ECO:0000313" key="16">
    <source>
        <dbReference type="Proteomes" id="UP001431217"/>
    </source>
</evidence>
<evidence type="ECO:0000259" key="14">
    <source>
        <dbReference type="SMART" id="SM00849"/>
    </source>
</evidence>
<sequence length="290" mass="31618">MTSLRLCFAVCCLSLLTSAFAADPVLPQSKAYETDDSWRQPVAPFRIADSTWYIGTQGLSAVLVKTPQGAVLIDGGMPQAAEMLLARMKTLGVAPGDLKYILYSHAHTDHIGPLAAIKRATGARVIGNAESAALLARGGSDDIHFGDDLLFPPVRVDRFVMDGETVELGGLRFKVHFTPGHTPGSVSWTWDDRRDDKPVHIAYVDSLSAPGYRLIDNPRYPRIVEDYRRSFATVRALPCDLLLTPHPDASGWTPAATATPHPQPTTCRAYADGAERKLEGELKKQRDAAR</sequence>
<feature type="region of interest" description="Disordered" evidence="12">
    <location>
        <begin position="252"/>
        <end position="290"/>
    </location>
</feature>
<dbReference type="NCBIfam" id="NF033105">
    <property type="entry name" value="bla_subclass_B3"/>
    <property type="match status" value="1"/>
</dbReference>
<dbReference type="InterPro" id="IPR001279">
    <property type="entry name" value="Metallo-B-lactamas"/>
</dbReference>
<comment type="catalytic activity">
    <reaction evidence="1">
        <text>a beta-lactam + H2O = a substituted beta-amino acid</text>
        <dbReference type="Rhea" id="RHEA:20401"/>
        <dbReference type="ChEBI" id="CHEBI:15377"/>
        <dbReference type="ChEBI" id="CHEBI:35627"/>
        <dbReference type="ChEBI" id="CHEBI:140347"/>
        <dbReference type="EC" id="3.5.2.6"/>
    </reaction>
</comment>
<evidence type="ECO:0000313" key="15">
    <source>
        <dbReference type="EMBL" id="MCL1634195.1"/>
    </source>
</evidence>
<feature type="domain" description="Metallo-beta-lactamase" evidence="14">
    <location>
        <begin position="58"/>
        <end position="246"/>
    </location>
</feature>
<dbReference type="RefSeq" id="WP_249472479.1">
    <property type="nucleotide sequence ID" value="NZ_JAMBEP010000001.1"/>
</dbReference>
<dbReference type="Pfam" id="PF00753">
    <property type="entry name" value="Lactamase_B"/>
    <property type="match status" value="1"/>
</dbReference>
<comment type="cofactor">
    <cofactor evidence="2">
        <name>Zn(2+)</name>
        <dbReference type="ChEBI" id="CHEBI:29105"/>
    </cofactor>
</comment>
<dbReference type="PANTHER" id="PTHR42951:SF17">
    <property type="entry name" value="METALLO-BETA-LACTAMASE DOMAIN-CONTAINING PROTEIN"/>
    <property type="match status" value="1"/>
</dbReference>
<evidence type="ECO:0000256" key="9">
    <source>
        <dbReference type="ARBA" id="ARBA00022801"/>
    </source>
</evidence>
<organism evidence="15 16">
    <name type="scientific">Luteimonas galliterrae</name>
    <dbReference type="NCBI Taxonomy" id="2940486"/>
    <lineage>
        <taxon>Bacteria</taxon>
        <taxon>Pseudomonadati</taxon>
        <taxon>Pseudomonadota</taxon>
        <taxon>Gammaproteobacteria</taxon>
        <taxon>Lysobacterales</taxon>
        <taxon>Lysobacteraceae</taxon>
        <taxon>Luteimonas</taxon>
    </lineage>
</organism>
<keyword evidence="8" id="KW-0574">Periplasm</keyword>
<keyword evidence="6" id="KW-0479">Metal-binding</keyword>
<evidence type="ECO:0000256" key="7">
    <source>
        <dbReference type="ARBA" id="ARBA00022729"/>
    </source>
</evidence>
<reference evidence="15 16" key="1">
    <citation type="submission" date="2022-05" db="EMBL/GenBank/DDBJ databases">
        <title>Luteimonas sp. SX5, whole genome shotgun sequencing project.</title>
        <authorList>
            <person name="Zhao G."/>
            <person name="Shen L."/>
        </authorList>
    </citation>
    <scope>NUCLEOTIDE SEQUENCE [LARGE SCALE GENOMIC DNA]</scope>
    <source>
        <strain evidence="15 16">SX5</strain>
    </source>
</reference>
<evidence type="ECO:0000256" key="5">
    <source>
        <dbReference type="ARBA" id="ARBA00012865"/>
    </source>
</evidence>
<dbReference type="SMART" id="SM00849">
    <property type="entry name" value="Lactamase_B"/>
    <property type="match status" value="1"/>
</dbReference>
<dbReference type="NCBIfam" id="NF012229">
    <property type="entry name" value="bla_class_B_core"/>
    <property type="match status" value="1"/>
</dbReference>
<evidence type="ECO:0000256" key="11">
    <source>
        <dbReference type="ARBA" id="ARBA00023251"/>
    </source>
</evidence>
<dbReference type="InterPro" id="IPR050855">
    <property type="entry name" value="NDM-1-like"/>
</dbReference>
<accession>A0ABT0MIU0</accession>
<evidence type="ECO:0000256" key="2">
    <source>
        <dbReference type="ARBA" id="ARBA00001947"/>
    </source>
</evidence>
<keyword evidence="9 15" id="KW-0378">Hydrolase</keyword>
<dbReference type="GO" id="GO:0008800">
    <property type="term" value="F:beta-lactamase activity"/>
    <property type="evidence" value="ECO:0007669"/>
    <property type="project" value="UniProtKB-EC"/>
</dbReference>
<dbReference type="Gene3D" id="3.60.15.10">
    <property type="entry name" value="Ribonuclease Z/Hydroxyacylglutathione hydrolase-like"/>
    <property type="match status" value="1"/>
</dbReference>
<dbReference type="EMBL" id="JAMBEP010000001">
    <property type="protein sequence ID" value="MCL1634195.1"/>
    <property type="molecule type" value="Genomic_DNA"/>
</dbReference>
<evidence type="ECO:0000256" key="10">
    <source>
        <dbReference type="ARBA" id="ARBA00022833"/>
    </source>
</evidence>
<comment type="similarity">
    <text evidence="4">Belongs to the metallo-beta-lactamase superfamily. Class-B beta-lactamase family.</text>
</comment>
<evidence type="ECO:0000256" key="6">
    <source>
        <dbReference type="ARBA" id="ARBA00022723"/>
    </source>
</evidence>
<dbReference type="CDD" id="cd16289">
    <property type="entry name" value="L1_POM-1-like_MBL-B3"/>
    <property type="match status" value="1"/>
</dbReference>
<keyword evidence="7 13" id="KW-0732">Signal</keyword>
<evidence type="ECO:0000256" key="12">
    <source>
        <dbReference type="SAM" id="MobiDB-lite"/>
    </source>
</evidence>